<dbReference type="RefSeq" id="WP_013873497.1">
    <property type="nucleotide sequence ID" value="NC_015656.1"/>
</dbReference>
<dbReference type="HOGENOM" id="CLU_2751941_0_0_11"/>
<proteinExistence type="predicted"/>
<dbReference type="AlphaFoldDB" id="F8AYX5"/>
<protein>
    <submittedName>
        <fullName evidence="2">Uncharacterized protein</fullName>
    </submittedName>
</protein>
<dbReference type="STRING" id="656024.FsymDg_2152"/>
<evidence type="ECO:0000313" key="2">
    <source>
        <dbReference type="EMBL" id="AEH09563.1"/>
    </source>
</evidence>
<sequence length="70" mass="8269" precursor="true">MSPILVFFLFLISLLSVGCVFLLLLLRLAEERRDIMDARRLADSIHYPWNPHNRVSRYPEDAGQRIERVE</sequence>
<dbReference type="Proteomes" id="UP000001549">
    <property type="component" value="Chromosome"/>
</dbReference>
<dbReference type="KEGG" id="fsy:FsymDg_2152"/>
<keyword evidence="1" id="KW-0812">Transmembrane</keyword>
<gene>
    <name evidence="2" type="ordered locus">FsymDg_2152</name>
</gene>
<keyword evidence="1" id="KW-0472">Membrane</keyword>
<keyword evidence="3" id="KW-1185">Reference proteome</keyword>
<evidence type="ECO:0000313" key="3">
    <source>
        <dbReference type="Proteomes" id="UP000001549"/>
    </source>
</evidence>
<accession>F8AYX5</accession>
<keyword evidence="1" id="KW-1133">Transmembrane helix</keyword>
<feature type="transmembrane region" description="Helical" evidence="1">
    <location>
        <begin position="6"/>
        <end position="26"/>
    </location>
</feature>
<evidence type="ECO:0000256" key="1">
    <source>
        <dbReference type="SAM" id="Phobius"/>
    </source>
</evidence>
<organism evidence="2 3">
    <name type="scientific">Candidatus Protofrankia datiscae</name>
    <dbReference type="NCBI Taxonomy" id="2716812"/>
    <lineage>
        <taxon>Bacteria</taxon>
        <taxon>Bacillati</taxon>
        <taxon>Actinomycetota</taxon>
        <taxon>Actinomycetes</taxon>
        <taxon>Frankiales</taxon>
        <taxon>Frankiaceae</taxon>
        <taxon>Protofrankia</taxon>
    </lineage>
</organism>
<dbReference type="EMBL" id="CP002801">
    <property type="protein sequence ID" value="AEH09563.1"/>
    <property type="molecule type" value="Genomic_DNA"/>
</dbReference>
<reference evidence="2 3" key="1">
    <citation type="submission" date="2011-05" db="EMBL/GenBank/DDBJ databases">
        <title>Complete sequence of chromosome of Frankia symbiont of Datisca glomerata.</title>
        <authorList>
            <consortium name="US DOE Joint Genome Institute"/>
            <person name="Lucas S."/>
            <person name="Han J."/>
            <person name="Lapidus A."/>
            <person name="Cheng J.-F."/>
            <person name="Goodwin L."/>
            <person name="Pitluck S."/>
            <person name="Peters L."/>
            <person name="Mikhailova N."/>
            <person name="Chertkov O."/>
            <person name="Teshima H."/>
            <person name="Han C."/>
            <person name="Tapia R."/>
            <person name="Land M."/>
            <person name="Hauser L."/>
            <person name="Kyrpides N."/>
            <person name="Ivanova N."/>
            <person name="Pagani I."/>
            <person name="Berry A."/>
            <person name="Pawlowski K."/>
            <person name="Persson T."/>
            <person name="Vanden Heuvel B."/>
            <person name="Benson D."/>
            <person name="Woyke T."/>
        </authorList>
    </citation>
    <scope>NUCLEOTIDE SEQUENCE [LARGE SCALE GENOMIC DNA]</scope>
    <source>
        <strain evidence="3">4085684</strain>
    </source>
</reference>
<name>F8AYX5_9ACTN</name>